<reference evidence="4" key="1">
    <citation type="journal article" date="2017" name="Cell">
        <title>Insights into land plant evolution garnered from the Marchantia polymorpha genome.</title>
        <authorList>
            <person name="Bowman J.L."/>
            <person name="Kohchi T."/>
            <person name="Yamato K.T."/>
            <person name="Jenkins J."/>
            <person name="Shu S."/>
            <person name="Ishizaki K."/>
            <person name="Yamaoka S."/>
            <person name="Nishihama R."/>
            <person name="Nakamura Y."/>
            <person name="Berger F."/>
            <person name="Adam C."/>
            <person name="Aki S.S."/>
            <person name="Althoff F."/>
            <person name="Araki T."/>
            <person name="Arteaga-Vazquez M.A."/>
            <person name="Balasubrmanian S."/>
            <person name="Barry K."/>
            <person name="Bauer D."/>
            <person name="Boehm C.R."/>
            <person name="Briginshaw L."/>
            <person name="Caballero-Perez J."/>
            <person name="Catarino B."/>
            <person name="Chen F."/>
            <person name="Chiyoda S."/>
            <person name="Chovatia M."/>
            <person name="Davies K.M."/>
            <person name="Delmans M."/>
            <person name="Demura T."/>
            <person name="Dierschke T."/>
            <person name="Dolan L."/>
            <person name="Dorantes-Acosta A.E."/>
            <person name="Eklund D.M."/>
            <person name="Florent S.N."/>
            <person name="Flores-Sandoval E."/>
            <person name="Fujiyama A."/>
            <person name="Fukuzawa H."/>
            <person name="Galik B."/>
            <person name="Grimanelli D."/>
            <person name="Grimwood J."/>
            <person name="Grossniklaus U."/>
            <person name="Hamada T."/>
            <person name="Haseloff J."/>
            <person name="Hetherington A.J."/>
            <person name="Higo A."/>
            <person name="Hirakawa Y."/>
            <person name="Hundley H.N."/>
            <person name="Ikeda Y."/>
            <person name="Inoue K."/>
            <person name="Inoue S.I."/>
            <person name="Ishida S."/>
            <person name="Jia Q."/>
            <person name="Kakita M."/>
            <person name="Kanazawa T."/>
            <person name="Kawai Y."/>
            <person name="Kawashima T."/>
            <person name="Kennedy M."/>
            <person name="Kinose K."/>
            <person name="Kinoshita T."/>
            <person name="Kohara Y."/>
            <person name="Koide E."/>
            <person name="Komatsu K."/>
            <person name="Kopischke S."/>
            <person name="Kubo M."/>
            <person name="Kyozuka J."/>
            <person name="Lagercrantz U."/>
            <person name="Lin S.S."/>
            <person name="Lindquist E."/>
            <person name="Lipzen A.M."/>
            <person name="Lu C.W."/>
            <person name="De Luna E."/>
            <person name="Martienssen R.A."/>
            <person name="Minamino N."/>
            <person name="Mizutani M."/>
            <person name="Mizutani M."/>
            <person name="Mochizuki N."/>
            <person name="Monte I."/>
            <person name="Mosher R."/>
            <person name="Nagasaki H."/>
            <person name="Nakagami H."/>
            <person name="Naramoto S."/>
            <person name="Nishitani K."/>
            <person name="Ohtani M."/>
            <person name="Okamoto T."/>
            <person name="Okumura M."/>
            <person name="Phillips J."/>
            <person name="Pollak B."/>
            <person name="Reinders A."/>
            <person name="Rovekamp M."/>
            <person name="Sano R."/>
            <person name="Sawa S."/>
            <person name="Schmid M.W."/>
            <person name="Shirakawa M."/>
            <person name="Solano R."/>
            <person name="Spunde A."/>
            <person name="Suetsugu N."/>
            <person name="Sugano S."/>
            <person name="Sugiyama A."/>
            <person name="Sun R."/>
            <person name="Suzuki Y."/>
            <person name="Takenaka M."/>
            <person name="Takezawa D."/>
            <person name="Tomogane H."/>
            <person name="Tsuzuki M."/>
            <person name="Ueda T."/>
            <person name="Umeda M."/>
            <person name="Ward J.M."/>
            <person name="Watanabe Y."/>
            <person name="Yazaki K."/>
            <person name="Yokoyama R."/>
            <person name="Yoshitake Y."/>
            <person name="Yotsui I."/>
            <person name="Zachgo S."/>
            <person name="Schmutz J."/>
        </authorList>
    </citation>
    <scope>NUCLEOTIDE SEQUENCE [LARGE SCALE GENOMIC DNA]</scope>
    <source>
        <strain evidence="4">Tak-1</strain>
    </source>
</reference>
<dbReference type="Gramene" id="Mp4g22090.1">
    <property type="protein sequence ID" value="Mp4g22090.1.cds"/>
    <property type="gene ID" value="Mp4g22090"/>
</dbReference>
<evidence type="ECO:0000256" key="1">
    <source>
        <dbReference type="SAM" id="MobiDB-lite"/>
    </source>
</evidence>
<sequence length="297" mass="33287">MELGKQRAVLFLIICLGFVWSIESTRTHERFSQSSYYSSPDASLSTETPVEVNPSTSTIDPNSVPGVESKEESKKDFVAVQVKQNEDDKPQQYFERGGNYASTGDFTADARPWWFNPQYSNYGNQPTDRNPSTSDPRYFNNFERPRETPSQYDRSQRNYAQNMKTNDADFMPVDDQTTGGGCPTQYWISNTHSWPAFFNVKSTIGDAFGTPAAKVYGETTILQALLDTHDDGYHSLGRNGCTAILNAYSRPQYKFSHQMVIENFNAALVSNKAAARQAAMFDEANLRSLSGQSDSCP</sequence>
<dbReference type="EMBL" id="KZ772762">
    <property type="protein sequence ID" value="PTQ33276.1"/>
    <property type="molecule type" value="Genomic_DNA"/>
</dbReference>
<dbReference type="OrthoDB" id="1939167at2759"/>
<evidence type="ECO:0000313" key="4">
    <source>
        <dbReference type="Proteomes" id="UP000244005"/>
    </source>
</evidence>
<proteinExistence type="predicted"/>
<feature type="region of interest" description="Disordered" evidence="1">
    <location>
        <begin position="31"/>
        <end position="74"/>
    </location>
</feature>
<keyword evidence="4" id="KW-1185">Reference proteome</keyword>
<dbReference type="Proteomes" id="UP000244005">
    <property type="component" value="Unassembled WGS sequence"/>
</dbReference>
<evidence type="ECO:0000256" key="2">
    <source>
        <dbReference type="SAM" id="SignalP"/>
    </source>
</evidence>
<dbReference type="InterPro" id="IPR039923">
    <property type="entry name" value="Protodermal_1"/>
</dbReference>
<protein>
    <submittedName>
        <fullName evidence="3">Uncharacterized protein</fullName>
    </submittedName>
</protein>
<gene>
    <name evidence="3" type="ORF">MARPO_0090s0021</name>
</gene>
<dbReference type="AlphaFoldDB" id="A0A2R6WHE1"/>
<feature type="signal peptide" evidence="2">
    <location>
        <begin position="1"/>
        <end position="24"/>
    </location>
</feature>
<dbReference type="PANTHER" id="PTHR33210">
    <property type="entry name" value="PROTODERMAL FACTOR 1"/>
    <property type="match status" value="1"/>
</dbReference>
<evidence type="ECO:0000313" key="3">
    <source>
        <dbReference type="EMBL" id="PTQ33276.1"/>
    </source>
</evidence>
<name>A0A2R6WHE1_MARPO</name>
<dbReference type="PANTHER" id="PTHR33210:SF18">
    <property type="entry name" value="PROTODERMAL FACTOR 1"/>
    <property type="match status" value="1"/>
</dbReference>
<feature type="compositionally biased region" description="Low complexity" evidence="1">
    <location>
        <begin position="32"/>
        <end position="45"/>
    </location>
</feature>
<keyword evidence="2" id="KW-0732">Signal</keyword>
<organism evidence="3 4">
    <name type="scientific">Marchantia polymorpha</name>
    <name type="common">Common liverwort</name>
    <name type="synonym">Marchantia aquatica</name>
    <dbReference type="NCBI Taxonomy" id="3197"/>
    <lineage>
        <taxon>Eukaryota</taxon>
        <taxon>Viridiplantae</taxon>
        <taxon>Streptophyta</taxon>
        <taxon>Embryophyta</taxon>
        <taxon>Marchantiophyta</taxon>
        <taxon>Marchantiopsida</taxon>
        <taxon>Marchantiidae</taxon>
        <taxon>Marchantiales</taxon>
        <taxon>Marchantiaceae</taxon>
        <taxon>Marchantia</taxon>
    </lineage>
</organism>
<accession>A0A2R6WHE1</accession>
<feature type="chain" id="PRO_5015309107" evidence="2">
    <location>
        <begin position="25"/>
        <end position="297"/>
    </location>
</feature>